<dbReference type="EMBL" id="AYKH01000001">
    <property type="protein sequence ID" value="ROO30593.1"/>
    <property type="molecule type" value="Genomic_DNA"/>
</dbReference>
<reference evidence="2 3" key="1">
    <citation type="submission" date="2013-10" db="EMBL/GenBank/DDBJ databases">
        <title>Salinisphaera orenii MK-B5 Genome Sequencing.</title>
        <authorList>
            <person name="Lai Q."/>
            <person name="Li C."/>
            <person name="Shao Z."/>
        </authorList>
    </citation>
    <scope>NUCLEOTIDE SEQUENCE [LARGE SCALE GENOMIC DNA]</scope>
    <source>
        <strain evidence="2 3">MK-B5</strain>
    </source>
</reference>
<protein>
    <submittedName>
        <fullName evidence="2">Uncharacterized protein</fullName>
    </submittedName>
</protein>
<name>A0A423PYJ0_9GAMM</name>
<feature type="region of interest" description="Disordered" evidence="1">
    <location>
        <begin position="465"/>
        <end position="503"/>
    </location>
</feature>
<organism evidence="2 3">
    <name type="scientific">Salinisphaera orenii MK-B5</name>
    <dbReference type="NCBI Taxonomy" id="856730"/>
    <lineage>
        <taxon>Bacteria</taxon>
        <taxon>Pseudomonadati</taxon>
        <taxon>Pseudomonadota</taxon>
        <taxon>Gammaproteobacteria</taxon>
        <taxon>Salinisphaerales</taxon>
        <taxon>Salinisphaeraceae</taxon>
        <taxon>Salinisphaera</taxon>
    </lineage>
</organism>
<proteinExistence type="predicted"/>
<accession>A0A423PYJ0</accession>
<dbReference type="AlphaFoldDB" id="A0A423PYJ0"/>
<dbReference type="Proteomes" id="UP000283993">
    <property type="component" value="Unassembled WGS sequence"/>
</dbReference>
<gene>
    <name evidence="2" type="ORF">SAOR_00935</name>
</gene>
<evidence type="ECO:0000313" key="3">
    <source>
        <dbReference type="Proteomes" id="UP000283993"/>
    </source>
</evidence>
<evidence type="ECO:0000313" key="2">
    <source>
        <dbReference type="EMBL" id="ROO30593.1"/>
    </source>
</evidence>
<keyword evidence="3" id="KW-1185">Reference proteome</keyword>
<comment type="caution">
    <text evidence="2">The sequence shown here is derived from an EMBL/GenBank/DDBJ whole genome shotgun (WGS) entry which is preliminary data.</text>
</comment>
<sequence>MAGSLGTLSIDLIARTGGFTRNLKGAESEMERFARRARRDFRKVADDARQLGRTFARLGTVVGGAATALGYFASQQAQAVQRTNAMAQATGVATGEFQQLQYAITMVGGQADDALGLVKDLQERIGEAAMSQSGEGYEVLQQIGLDAEKLQKLSIVDQLTRIGEAIKGLPKAQQVYILESLASESSALLPLLREGATELRRFAGEAVEMNTALSAFETNRITDAARSFDQMGASITGVINALIVELAPTIQSFAKAFTRATQAVVENMDRIIRVVEVAATLIGARLTAAVVNVGWSAFALAARSAAAAVRSAGVAASTAAVAIRGLKGALALLGGPAGVLLLAASAAYQWISSSNDVRSEVNEQANKIDTLARKWGELTKAQRQNAIFQQQEVVTKLQEQVSQQAQEMEKVAMSRRLVTDATTNQATSQKLANDYDRQAIENQSKLADISQRLYKERKRLQQLKSGDIDMADFGGGPPKPTPTTPTGGTASGTSVQRVEVPKRPEIYSMSDRARDALDQFNQGNRTVESVKAKYDKLAEYARLYYNDAGKKAEVLARIQSERAKAVAQMTGEQYNRMSEFAQQAARNVQDTLGRTLKQTLAGNFDGILESWSNMLLEMAAQAQAAQLNRALLGDSFASDGKLGGLLGAAGKSLGGMFGSMFGPSSASIGTSFADAGIGGIGTGVQSQFGGFFAKGGNPPIGKGSIVGENGPELIVPRTPTTVIPNHAIPQGGSNSGPVVNQYVTYNEAEGKTGEERQRDQQSLAKTLENQITSVVVSDMAQRGPMSRSFQNIFNLKRKGAA</sequence>
<dbReference type="RefSeq" id="WP_123629797.1">
    <property type="nucleotide sequence ID" value="NZ_AYKH01000001.1"/>
</dbReference>
<evidence type="ECO:0000256" key="1">
    <source>
        <dbReference type="SAM" id="MobiDB-lite"/>
    </source>
</evidence>